<feature type="signal peptide" evidence="5">
    <location>
        <begin position="1"/>
        <end position="29"/>
    </location>
</feature>
<keyword evidence="5" id="KW-0732">Signal</keyword>
<accession>A0A7K3NRW6</accession>
<reference evidence="7 8" key="1">
    <citation type="submission" date="2020-02" db="EMBL/GenBank/DDBJ databases">
        <title>Comparative genomics of sulfur disproportionating microorganisms.</title>
        <authorList>
            <person name="Ward L.M."/>
            <person name="Bertran E."/>
            <person name="Johnston D.T."/>
        </authorList>
    </citation>
    <scope>NUCLEOTIDE SEQUENCE [LARGE SCALE GENOMIC DNA]</scope>
    <source>
        <strain evidence="7 8">DSM 3696</strain>
    </source>
</reference>
<dbReference type="AlphaFoldDB" id="A0A7K3NRW6"/>
<keyword evidence="8" id="KW-1185">Reference proteome</keyword>
<dbReference type="RefSeq" id="WP_163303617.1">
    <property type="nucleotide sequence ID" value="NZ_JAAGRQ010000112.1"/>
</dbReference>
<dbReference type="Gene3D" id="3.40.50.200">
    <property type="entry name" value="Peptidase S8/S53 domain"/>
    <property type="match status" value="2"/>
</dbReference>
<protein>
    <submittedName>
        <fullName evidence="7">S8 family serine peptidase</fullName>
    </submittedName>
</protein>
<evidence type="ECO:0000256" key="4">
    <source>
        <dbReference type="ARBA" id="ARBA00022825"/>
    </source>
</evidence>
<dbReference type="InterPro" id="IPR050131">
    <property type="entry name" value="Peptidase_S8_subtilisin-like"/>
</dbReference>
<gene>
    <name evidence="7" type="ORF">G3N56_17565</name>
</gene>
<dbReference type="Pfam" id="PF00082">
    <property type="entry name" value="Peptidase_S8"/>
    <property type="match status" value="1"/>
</dbReference>
<feature type="chain" id="PRO_5029871405" evidence="5">
    <location>
        <begin position="30"/>
        <end position="618"/>
    </location>
</feature>
<dbReference type="GO" id="GO:0004252">
    <property type="term" value="F:serine-type endopeptidase activity"/>
    <property type="evidence" value="ECO:0007669"/>
    <property type="project" value="InterPro"/>
</dbReference>
<dbReference type="GO" id="GO:0006508">
    <property type="term" value="P:proteolysis"/>
    <property type="evidence" value="ECO:0007669"/>
    <property type="project" value="UniProtKB-KW"/>
</dbReference>
<evidence type="ECO:0000313" key="7">
    <source>
        <dbReference type="EMBL" id="NDY58545.1"/>
    </source>
</evidence>
<feature type="domain" description="Peptidase S8/S53" evidence="6">
    <location>
        <begin position="392"/>
        <end position="590"/>
    </location>
</feature>
<evidence type="ECO:0000256" key="3">
    <source>
        <dbReference type="ARBA" id="ARBA00022801"/>
    </source>
</evidence>
<dbReference type="EMBL" id="JAAGRQ010000112">
    <property type="protein sequence ID" value="NDY58545.1"/>
    <property type="molecule type" value="Genomic_DNA"/>
</dbReference>
<dbReference type="InterPro" id="IPR023828">
    <property type="entry name" value="Peptidase_S8_Ser-AS"/>
</dbReference>
<comment type="similarity">
    <text evidence="1">Belongs to the peptidase S8 family.</text>
</comment>
<dbReference type="PANTHER" id="PTHR43806">
    <property type="entry name" value="PEPTIDASE S8"/>
    <property type="match status" value="1"/>
</dbReference>
<dbReference type="PROSITE" id="PS00138">
    <property type="entry name" value="SUBTILASE_SER"/>
    <property type="match status" value="1"/>
</dbReference>
<evidence type="ECO:0000256" key="1">
    <source>
        <dbReference type="ARBA" id="ARBA00011073"/>
    </source>
</evidence>
<dbReference type="CDD" id="cd05562">
    <property type="entry name" value="Peptidases_S53_like"/>
    <property type="match status" value="1"/>
</dbReference>
<evidence type="ECO:0000256" key="5">
    <source>
        <dbReference type="SAM" id="SignalP"/>
    </source>
</evidence>
<dbReference type="Proteomes" id="UP000469724">
    <property type="component" value="Unassembled WGS sequence"/>
</dbReference>
<dbReference type="InterPro" id="IPR036852">
    <property type="entry name" value="Peptidase_S8/S53_dom_sf"/>
</dbReference>
<keyword evidence="3" id="KW-0378">Hydrolase</keyword>
<dbReference type="InterPro" id="IPR000209">
    <property type="entry name" value="Peptidase_S8/S53_dom"/>
</dbReference>
<evidence type="ECO:0000313" key="8">
    <source>
        <dbReference type="Proteomes" id="UP000469724"/>
    </source>
</evidence>
<dbReference type="SUPFAM" id="SSF52743">
    <property type="entry name" value="Subtilisin-like"/>
    <property type="match status" value="1"/>
</dbReference>
<name>A0A7K3NRW6_9BACT</name>
<dbReference type="PANTHER" id="PTHR43806:SF11">
    <property type="entry name" value="CEREVISIN-RELATED"/>
    <property type="match status" value="1"/>
</dbReference>
<dbReference type="InterPro" id="IPR034075">
    <property type="entry name" value="Glr3161-like_dom"/>
</dbReference>
<keyword evidence="4" id="KW-0720">Serine protease</keyword>
<keyword evidence="2" id="KW-0645">Protease</keyword>
<organism evidence="7 8">
    <name type="scientific">Desulfolutivibrio sulfodismutans</name>
    <dbReference type="NCBI Taxonomy" id="63561"/>
    <lineage>
        <taxon>Bacteria</taxon>
        <taxon>Pseudomonadati</taxon>
        <taxon>Thermodesulfobacteriota</taxon>
        <taxon>Desulfovibrionia</taxon>
        <taxon>Desulfovibrionales</taxon>
        <taxon>Desulfovibrionaceae</taxon>
        <taxon>Desulfolutivibrio</taxon>
    </lineage>
</organism>
<evidence type="ECO:0000259" key="6">
    <source>
        <dbReference type="Pfam" id="PF00082"/>
    </source>
</evidence>
<evidence type="ECO:0000256" key="2">
    <source>
        <dbReference type="ARBA" id="ARBA00022670"/>
    </source>
</evidence>
<proteinExistence type="inferred from homology"/>
<comment type="caution">
    <text evidence="7">The sequence shown here is derived from an EMBL/GenBank/DDBJ whole genome shotgun (WGS) entry which is preliminary data.</text>
</comment>
<sequence length="618" mass="64707">MRVGNGVCSKMCLAFALVLFLMSNSVSLASDTPKRADESAVAAVQDSSSSAVGLSAAAMENFKQQVKILNEEKKSLTPVQKKINSAIVRTLHGVVLKDRKSSLPMLETSIKLTESNEIMVDIKADVTDDLLAFIKAQGGTIINSFPQYKAIRAQIPITAVETIAAQSGVRFIDKAQEYILHKSTTTEGDVAHSAPTVRTDGYTGAGVKIGVISDSVDYLANLQATGDLPATVTVLQDSPGQTGEGTAMLEIVYDLAPSASLYFATAQGGMAGFANNIIALKDAGCKVIVDDVGYFAESPFQDDVISQAVTTVADAGAFYFSSAANDGNLHSNTSGTYEGDYNEFLDGNGVSWHAYSGSEIHNTITDSPSVITLQWSDPLGGSANDYDLYLLDSAGTVYNASTGTQDGTQDPYEQINVGADLAGYKIAIQKFTGEARFLHLSASRGSLTYSTNGATKGHSTVEKAFGVAAVSAAGRTTAFTGTEAVETFSSDGPRRIFYNPDGSAITPGNFLASGGQVRQKPDITAADCVATSWPGHTSFCGTSAAAPHAAAIAGLLVSAKSAITYTEMFNALTSTALPSPPSWTDYFGLGVIMADRAYASLHIGSGTKYLPGLLLLLE</sequence>